<dbReference type="RefSeq" id="WP_305516734.1">
    <property type="nucleotide sequence ID" value="NZ_JAUPEV010000003.1"/>
</dbReference>
<evidence type="ECO:0000313" key="5">
    <source>
        <dbReference type="Proteomes" id="UP001240777"/>
    </source>
</evidence>
<keyword evidence="1" id="KW-0472">Membrane</keyword>
<dbReference type="Proteomes" id="UP001177258">
    <property type="component" value="Unassembled WGS sequence"/>
</dbReference>
<name>A0AA90Q2H9_9HELI</name>
<evidence type="ECO:0000256" key="1">
    <source>
        <dbReference type="SAM" id="Phobius"/>
    </source>
</evidence>
<evidence type="ECO:0000313" key="4">
    <source>
        <dbReference type="Proteomes" id="UP001177258"/>
    </source>
</evidence>
<reference evidence="3 5" key="1">
    <citation type="submission" date="2023-07" db="EMBL/GenBank/DDBJ databases">
        <title>Unpublished Manusciprt.</title>
        <authorList>
            <person name="Aydin F."/>
            <person name="Tarhane S."/>
            <person name="Saticioglu I.B."/>
            <person name="Karakaya E."/>
            <person name="Abay S."/>
            <person name="Guran O."/>
            <person name="Bozkurt E."/>
            <person name="Uzum N."/>
            <person name="Olgun K."/>
            <person name="Jablonski D."/>
        </authorList>
    </citation>
    <scope>NUCLEOTIDE SEQUENCE</scope>
    <source>
        <strain evidence="5">faydin-H75</strain>
        <strain evidence="3">Faydin-H76</strain>
    </source>
</reference>
<feature type="transmembrane region" description="Helical" evidence="1">
    <location>
        <begin position="116"/>
        <end position="135"/>
    </location>
</feature>
<reference evidence="2" key="2">
    <citation type="submission" date="2023-07" db="EMBL/GenBank/DDBJ databases">
        <authorList>
            <person name="Aydin F."/>
            <person name="Tarhane S."/>
            <person name="Saticioglu I.B."/>
            <person name="Karakaya E."/>
            <person name="Abay S."/>
            <person name="Guran O."/>
            <person name="Bozkurt E."/>
            <person name="Uzum N."/>
            <person name="Olgun K."/>
            <person name="Jablonski D."/>
        </authorList>
    </citation>
    <scope>NUCLEOTIDE SEQUENCE</scope>
    <source>
        <strain evidence="2">Faydin-H75</strain>
    </source>
</reference>
<evidence type="ECO:0000313" key="2">
    <source>
        <dbReference type="EMBL" id="MDO7252890.1"/>
    </source>
</evidence>
<keyword evidence="1" id="KW-0812">Transmembrane</keyword>
<dbReference type="Proteomes" id="UP001240777">
    <property type="component" value="Unassembled WGS sequence"/>
</dbReference>
<dbReference type="EMBL" id="JAUYZK010000004">
    <property type="protein sequence ID" value="MDP2538933.1"/>
    <property type="molecule type" value="Genomic_DNA"/>
</dbReference>
<comment type="caution">
    <text evidence="3">The sequence shown here is derived from an EMBL/GenBank/DDBJ whole genome shotgun (WGS) entry which is preliminary data.</text>
</comment>
<reference evidence="2 4" key="3">
    <citation type="journal article" date="2024" name="Syst. Appl. Microbiol.">
        <title>Helicobacter cappadocius sp. nov., from lizards: The first psychrotrophic Helicobacter species.</title>
        <authorList>
            <person name="Aydin F."/>
            <person name="Tarhane S."/>
            <person name="Karakaya E."/>
            <person name="Abay S."/>
            <person name="Kayman T."/>
            <person name="Guran O."/>
            <person name="Bozkurt E."/>
            <person name="Uzum N."/>
            <person name="Avci A."/>
            <person name="Olgun K."/>
            <person name="Jablonski D."/>
            <person name="Guran C."/>
            <person name="Burcin Saticioglu I."/>
        </authorList>
    </citation>
    <scope>NUCLEOTIDE SEQUENCE [LARGE SCALE GENOMIC DNA]</scope>
    <source>
        <strain evidence="2">Faydin-H75</strain>
        <strain evidence="4">faydin-H76</strain>
    </source>
</reference>
<accession>A0AA90Q2H9</accession>
<feature type="transmembrane region" description="Helical" evidence="1">
    <location>
        <begin position="147"/>
        <end position="173"/>
    </location>
</feature>
<keyword evidence="1" id="KW-1133">Transmembrane helix</keyword>
<gene>
    <name evidence="2" type="ORF">Q5I04_03045</name>
    <name evidence="3" type="ORF">Q5I06_03975</name>
</gene>
<sequence length="205" mass="24446">MDLKNIIESRDRQIHEYRDLIMSLDDLNDLDETKNLKYFLHCKKDLLVSLNVENYQDVVKKLEIINEKIYISSNILRNKITGLRCGKFNPTLQKLTAKDNKLKFADIINLGINHQFISTFIFFLIGGFVFSIYFLEIGYFPTLNKESFIYFLFLLSSIGILYTFLFLFIPIIVQKIFLKIFNIQYINKNKKNIIYNIYFNNIRYI</sequence>
<evidence type="ECO:0000313" key="3">
    <source>
        <dbReference type="EMBL" id="MDP2538933.1"/>
    </source>
</evidence>
<dbReference type="EMBL" id="JAUPEV010000003">
    <property type="protein sequence ID" value="MDO7252890.1"/>
    <property type="molecule type" value="Genomic_DNA"/>
</dbReference>
<dbReference type="AlphaFoldDB" id="A0AA90Q2H9"/>
<protein>
    <submittedName>
        <fullName evidence="3">Uncharacterized protein</fullName>
    </submittedName>
</protein>
<proteinExistence type="predicted"/>
<keyword evidence="5" id="KW-1185">Reference proteome</keyword>
<organism evidence="3 4">
    <name type="scientific">Helicobacter cappadocius</name>
    <dbReference type="NCBI Taxonomy" id="3063998"/>
    <lineage>
        <taxon>Bacteria</taxon>
        <taxon>Pseudomonadati</taxon>
        <taxon>Campylobacterota</taxon>
        <taxon>Epsilonproteobacteria</taxon>
        <taxon>Campylobacterales</taxon>
        <taxon>Helicobacteraceae</taxon>
        <taxon>Helicobacter</taxon>
    </lineage>
</organism>